<accession>A0A1T4JWM0</accession>
<dbReference type="AlphaFoldDB" id="A0A1T4JWM0"/>
<comment type="function">
    <text evidence="2">Pyridoxal 5'-phosphate (PLP)-binding protein, which is involved in PLP homeostasis.</text>
</comment>
<dbReference type="Gene3D" id="3.20.20.10">
    <property type="entry name" value="Alanine racemase"/>
    <property type="match status" value="1"/>
</dbReference>
<organism evidence="6 7">
    <name type="scientific">Anaerorhabdus furcosa</name>
    <dbReference type="NCBI Taxonomy" id="118967"/>
    <lineage>
        <taxon>Bacteria</taxon>
        <taxon>Bacillati</taxon>
        <taxon>Bacillota</taxon>
        <taxon>Erysipelotrichia</taxon>
        <taxon>Erysipelotrichales</taxon>
        <taxon>Erysipelotrichaceae</taxon>
        <taxon>Anaerorhabdus</taxon>
    </lineage>
</organism>
<dbReference type="PANTHER" id="PTHR10146:SF14">
    <property type="entry name" value="PYRIDOXAL PHOSPHATE HOMEOSTASIS PROTEIN"/>
    <property type="match status" value="1"/>
</dbReference>
<evidence type="ECO:0000256" key="2">
    <source>
        <dbReference type="HAMAP-Rule" id="MF_02087"/>
    </source>
</evidence>
<gene>
    <name evidence="6" type="ORF">SAMN02745191_0137</name>
</gene>
<evidence type="ECO:0000313" key="6">
    <source>
        <dbReference type="EMBL" id="SJZ34518.1"/>
    </source>
</evidence>
<reference evidence="7" key="1">
    <citation type="submission" date="2017-02" db="EMBL/GenBank/DDBJ databases">
        <authorList>
            <person name="Varghese N."/>
            <person name="Submissions S."/>
        </authorList>
    </citation>
    <scope>NUCLEOTIDE SEQUENCE [LARGE SCALE GENOMIC DNA]</scope>
    <source>
        <strain evidence="7">ATCC 25662</strain>
    </source>
</reference>
<keyword evidence="7" id="KW-1185">Reference proteome</keyword>
<dbReference type="NCBIfam" id="TIGR00044">
    <property type="entry name" value="YggS family pyridoxal phosphate-dependent enzyme"/>
    <property type="match status" value="1"/>
</dbReference>
<evidence type="ECO:0000259" key="5">
    <source>
        <dbReference type="Pfam" id="PF01168"/>
    </source>
</evidence>
<feature type="domain" description="Alanine racemase N-terminal" evidence="5">
    <location>
        <begin position="2"/>
        <end position="209"/>
    </location>
</feature>
<dbReference type="Proteomes" id="UP000243297">
    <property type="component" value="Unassembled WGS sequence"/>
</dbReference>
<feature type="modified residue" description="N6-(pyridoxal phosphate)lysine" evidence="2 3">
    <location>
        <position position="21"/>
    </location>
</feature>
<evidence type="ECO:0000313" key="7">
    <source>
        <dbReference type="Proteomes" id="UP000243297"/>
    </source>
</evidence>
<dbReference type="InterPro" id="IPR011078">
    <property type="entry name" value="PyrdxlP_homeostasis"/>
</dbReference>
<dbReference type="STRING" id="118967.SAMN02745191_0137"/>
<keyword evidence="1 2" id="KW-0663">Pyridoxal phosphate</keyword>
<protein>
    <recommendedName>
        <fullName evidence="2">Pyridoxal phosphate homeostasis protein</fullName>
        <shortName evidence="2">PLP homeostasis protein</shortName>
    </recommendedName>
</protein>
<sequence>MSNYSKIRQDLTNQKLIVVSKKRSIEQIQQYYLMGERCFGENRAEELIDKAKQLPQDIEWHFIGHLQRNKVKMILPYVSYIQSVESIELVKIIDKEAQKLDKVIPILIQFNFAQEDTKSGIDKEEAITFINQCLTYPNVKVQGIMCMGPHTENTEEILAVFKEAQTYFNMLQEKFGHDMIKECSMGMSDDYLIACQCGSTMVRIGSKLFE</sequence>
<evidence type="ECO:0000256" key="4">
    <source>
        <dbReference type="RuleBase" id="RU004514"/>
    </source>
</evidence>
<dbReference type="EMBL" id="FUWY01000001">
    <property type="protein sequence ID" value="SJZ34518.1"/>
    <property type="molecule type" value="Genomic_DNA"/>
</dbReference>
<dbReference type="CDD" id="cd00635">
    <property type="entry name" value="PLPDE_III_YBL036c_like"/>
    <property type="match status" value="1"/>
</dbReference>
<dbReference type="OrthoDB" id="9804072at2"/>
<evidence type="ECO:0000256" key="1">
    <source>
        <dbReference type="ARBA" id="ARBA00022898"/>
    </source>
</evidence>
<name>A0A1T4JWM0_9FIRM</name>
<dbReference type="HAMAP" id="MF_02087">
    <property type="entry name" value="PLP_homeostasis"/>
    <property type="match status" value="1"/>
</dbReference>
<dbReference type="RefSeq" id="WP_078710603.1">
    <property type="nucleotide sequence ID" value="NZ_FUWY01000001.1"/>
</dbReference>
<dbReference type="InterPro" id="IPR029066">
    <property type="entry name" value="PLP-binding_barrel"/>
</dbReference>
<comment type="similarity">
    <text evidence="2 4">Belongs to the pyridoxal phosphate-binding protein YggS/PROSC family.</text>
</comment>
<dbReference type="FunFam" id="3.20.20.10:FF:000018">
    <property type="entry name" value="Pyridoxal phosphate homeostasis protein"/>
    <property type="match status" value="1"/>
</dbReference>
<dbReference type="PIRSF" id="PIRSF004848">
    <property type="entry name" value="YBL036c_PLPDEIII"/>
    <property type="match status" value="1"/>
</dbReference>
<proteinExistence type="inferred from homology"/>
<evidence type="ECO:0000256" key="3">
    <source>
        <dbReference type="PIRSR" id="PIRSR004848-1"/>
    </source>
</evidence>
<dbReference type="Pfam" id="PF01168">
    <property type="entry name" value="Ala_racemase_N"/>
    <property type="match status" value="1"/>
</dbReference>
<dbReference type="PANTHER" id="PTHR10146">
    <property type="entry name" value="PROLINE SYNTHETASE CO-TRANSCRIBED BACTERIAL HOMOLOG PROTEIN"/>
    <property type="match status" value="1"/>
</dbReference>
<dbReference type="InterPro" id="IPR001608">
    <property type="entry name" value="Ala_racemase_N"/>
</dbReference>
<comment type="cofactor">
    <cofactor evidence="3">
        <name>pyridoxal 5'-phosphate</name>
        <dbReference type="ChEBI" id="CHEBI:597326"/>
    </cofactor>
</comment>
<dbReference type="SUPFAM" id="SSF51419">
    <property type="entry name" value="PLP-binding barrel"/>
    <property type="match status" value="1"/>
</dbReference>
<dbReference type="GO" id="GO:0030170">
    <property type="term" value="F:pyridoxal phosphate binding"/>
    <property type="evidence" value="ECO:0007669"/>
    <property type="project" value="UniProtKB-UniRule"/>
</dbReference>
<dbReference type="PROSITE" id="PS01211">
    <property type="entry name" value="UPF0001"/>
    <property type="match status" value="1"/>
</dbReference>